<dbReference type="Gene3D" id="1.10.287.470">
    <property type="entry name" value="Helix hairpin bin"/>
    <property type="match status" value="1"/>
</dbReference>
<dbReference type="EMBL" id="QPIZ01000004">
    <property type="protein sequence ID" value="RCW38418.1"/>
    <property type="molecule type" value="Genomic_DNA"/>
</dbReference>
<keyword evidence="3" id="KW-0175">Coiled coil</keyword>
<dbReference type="Proteomes" id="UP000252733">
    <property type="component" value="Unassembled WGS sequence"/>
</dbReference>
<accession>A0A2T0XN46</accession>
<dbReference type="NCBIfam" id="TIGR01730">
    <property type="entry name" value="RND_mfp"/>
    <property type="match status" value="1"/>
</dbReference>
<dbReference type="SUPFAM" id="SSF111369">
    <property type="entry name" value="HlyD-like secretion proteins"/>
    <property type="match status" value="1"/>
</dbReference>
<dbReference type="InterPro" id="IPR006143">
    <property type="entry name" value="RND_pump_MFP"/>
</dbReference>
<sequence>MKNIIAALIFVVILAGCGNQNQRFNMDVAVDVTVQNLSPGTVREVVTVTGDLLPAGSVTLTNEMSGEYFLQTNPATGTLFRMGDRVKKGSVIIRLEDKAYRNTTDIEGERLNLEISEQEYEKQKALYEKGGVTQRELVNAERNLVSARKTYENAQINLAKMSIDSPIDGVITSLPYYSQGVRVQQGVEMVSIMNYDRMILNVTLPAASFGKVKAGQTAFITSYSSAEDTVTGTISQLSPALDIATRSFKGRISVQNSTNLLRPGMFVNAGIVVQQSDSTLSVPPNVVLSQMGGKFVYVVDGETARKRIVQTGLENKDRVEIVDGLEAGEQIVVKGFETLRDGSKVKIEDEVK</sequence>
<dbReference type="InterPro" id="IPR058792">
    <property type="entry name" value="Beta-barrel_RND_2"/>
</dbReference>
<feature type="coiled-coil region" evidence="3">
    <location>
        <begin position="106"/>
        <end position="157"/>
    </location>
</feature>
<organism evidence="6 7">
    <name type="scientific">Marinilabilia salmonicolor</name>
    <dbReference type="NCBI Taxonomy" id="989"/>
    <lineage>
        <taxon>Bacteria</taxon>
        <taxon>Pseudomonadati</taxon>
        <taxon>Bacteroidota</taxon>
        <taxon>Bacteroidia</taxon>
        <taxon>Marinilabiliales</taxon>
        <taxon>Marinilabiliaceae</taxon>
        <taxon>Marinilabilia</taxon>
    </lineage>
</organism>
<dbReference type="FunFam" id="2.40.420.20:FF:000006">
    <property type="entry name" value="RND family efflux transporter MFP subunit"/>
    <property type="match status" value="1"/>
</dbReference>
<dbReference type="RefSeq" id="WP_106152807.1">
    <property type="nucleotide sequence ID" value="NZ_PVTS01000006.1"/>
</dbReference>
<evidence type="ECO:0000256" key="1">
    <source>
        <dbReference type="ARBA" id="ARBA00009477"/>
    </source>
</evidence>
<dbReference type="OrthoDB" id="1114717at2"/>
<protein>
    <submittedName>
        <fullName evidence="6">RND family efflux transporter MFP subunit</fullName>
    </submittedName>
</protein>
<proteinExistence type="inferred from homology"/>
<evidence type="ECO:0000313" key="7">
    <source>
        <dbReference type="Proteomes" id="UP000252733"/>
    </source>
</evidence>
<reference evidence="6 7" key="1">
    <citation type="submission" date="2018-07" db="EMBL/GenBank/DDBJ databases">
        <title>Freshwater and sediment microbial communities from various areas in North America, analyzing microbe dynamics in response to fracking.</title>
        <authorList>
            <person name="Lamendella R."/>
        </authorList>
    </citation>
    <scope>NUCLEOTIDE SEQUENCE [LARGE SCALE GENOMIC DNA]</scope>
    <source>
        <strain evidence="6 7">160A</strain>
    </source>
</reference>
<dbReference type="PANTHER" id="PTHR30469">
    <property type="entry name" value="MULTIDRUG RESISTANCE PROTEIN MDTA"/>
    <property type="match status" value="1"/>
</dbReference>
<keyword evidence="7" id="KW-1185">Reference proteome</keyword>
<dbReference type="InterPro" id="IPR058637">
    <property type="entry name" value="YknX-like_C"/>
</dbReference>
<dbReference type="GO" id="GO:0015562">
    <property type="term" value="F:efflux transmembrane transporter activity"/>
    <property type="evidence" value="ECO:0007669"/>
    <property type="project" value="InterPro"/>
</dbReference>
<dbReference type="AlphaFoldDB" id="A0A2T0XN46"/>
<dbReference type="Gene3D" id="2.40.30.170">
    <property type="match status" value="1"/>
</dbReference>
<dbReference type="Gene3D" id="2.40.420.20">
    <property type="match status" value="1"/>
</dbReference>
<evidence type="ECO:0000259" key="4">
    <source>
        <dbReference type="Pfam" id="PF25954"/>
    </source>
</evidence>
<name>A0A2T0XN46_9BACT</name>
<keyword evidence="2" id="KW-0813">Transport</keyword>
<gene>
    <name evidence="6" type="ORF">DFO77_104176</name>
</gene>
<dbReference type="PROSITE" id="PS51257">
    <property type="entry name" value="PROKAR_LIPOPROTEIN"/>
    <property type="match status" value="1"/>
</dbReference>
<comment type="caution">
    <text evidence="6">The sequence shown here is derived from an EMBL/GenBank/DDBJ whole genome shotgun (WGS) entry which is preliminary data.</text>
</comment>
<evidence type="ECO:0000259" key="5">
    <source>
        <dbReference type="Pfam" id="PF25989"/>
    </source>
</evidence>
<feature type="domain" description="CusB-like beta-barrel" evidence="4">
    <location>
        <begin position="200"/>
        <end position="270"/>
    </location>
</feature>
<dbReference type="STRING" id="1168289.GCA_000259075_00007"/>
<dbReference type="GO" id="GO:1990281">
    <property type="term" value="C:efflux pump complex"/>
    <property type="evidence" value="ECO:0007669"/>
    <property type="project" value="TreeGrafter"/>
</dbReference>
<dbReference type="Pfam" id="PF25989">
    <property type="entry name" value="YknX_C"/>
    <property type="match status" value="1"/>
</dbReference>
<evidence type="ECO:0000313" key="6">
    <source>
        <dbReference type="EMBL" id="RCW38418.1"/>
    </source>
</evidence>
<evidence type="ECO:0000256" key="3">
    <source>
        <dbReference type="SAM" id="Coils"/>
    </source>
</evidence>
<dbReference type="Pfam" id="PF25954">
    <property type="entry name" value="Beta-barrel_RND_2"/>
    <property type="match status" value="1"/>
</dbReference>
<feature type="domain" description="YknX-like C-terminal permuted SH3-like" evidence="5">
    <location>
        <begin position="280"/>
        <end position="347"/>
    </location>
</feature>
<comment type="similarity">
    <text evidence="1">Belongs to the membrane fusion protein (MFP) (TC 8.A.1) family.</text>
</comment>
<dbReference type="PANTHER" id="PTHR30469:SF33">
    <property type="entry name" value="SLR1207 PROTEIN"/>
    <property type="match status" value="1"/>
</dbReference>
<dbReference type="Gene3D" id="2.40.50.100">
    <property type="match status" value="1"/>
</dbReference>
<evidence type="ECO:0000256" key="2">
    <source>
        <dbReference type="ARBA" id="ARBA00022448"/>
    </source>
</evidence>